<sequence>MTKSSTLVKLVSLMILSMLMNSSSGEAITCIEIGTAIYPCLLYYVIGGKIFPECCNGLKSVVKLTNATLDDRRNLCSCFKNFTLGGTDDQIQRLASVPKQCGVNLTYNISPNVNCSK</sequence>
<gene>
    <name evidence="1" type="ORF">M9H77_24381</name>
</gene>
<proteinExistence type="predicted"/>
<comment type="caution">
    <text evidence="1">The sequence shown here is derived from an EMBL/GenBank/DDBJ whole genome shotgun (WGS) entry which is preliminary data.</text>
</comment>
<evidence type="ECO:0000313" key="1">
    <source>
        <dbReference type="EMBL" id="KAI5665058.1"/>
    </source>
</evidence>
<organism evidence="1 2">
    <name type="scientific">Catharanthus roseus</name>
    <name type="common">Madagascar periwinkle</name>
    <name type="synonym">Vinca rosea</name>
    <dbReference type="NCBI Taxonomy" id="4058"/>
    <lineage>
        <taxon>Eukaryota</taxon>
        <taxon>Viridiplantae</taxon>
        <taxon>Streptophyta</taxon>
        <taxon>Embryophyta</taxon>
        <taxon>Tracheophyta</taxon>
        <taxon>Spermatophyta</taxon>
        <taxon>Magnoliopsida</taxon>
        <taxon>eudicotyledons</taxon>
        <taxon>Gunneridae</taxon>
        <taxon>Pentapetalae</taxon>
        <taxon>asterids</taxon>
        <taxon>lamiids</taxon>
        <taxon>Gentianales</taxon>
        <taxon>Apocynaceae</taxon>
        <taxon>Rauvolfioideae</taxon>
        <taxon>Vinceae</taxon>
        <taxon>Catharanthinae</taxon>
        <taxon>Catharanthus</taxon>
    </lineage>
</organism>
<accession>A0ACC0AYR3</accession>
<keyword evidence="2" id="KW-1185">Reference proteome</keyword>
<name>A0ACC0AYR3_CATRO</name>
<reference evidence="2" key="1">
    <citation type="journal article" date="2023" name="Nat. Plants">
        <title>Single-cell RNA sequencing provides a high-resolution roadmap for understanding the multicellular compartmentation of specialized metabolism.</title>
        <authorList>
            <person name="Sun S."/>
            <person name="Shen X."/>
            <person name="Li Y."/>
            <person name="Li Y."/>
            <person name="Wang S."/>
            <person name="Li R."/>
            <person name="Zhang H."/>
            <person name="Shen G."/>
            <person name="Guo B."/>
            <person name="Wei J."/>
            <person name="Xu J."/>
            <person name="St-Pierre B."/>
            <person name="Chen S."/>
            <person name="Sun C."/>
        </authorList>
    </citation>
    <scope>NUCLEOTIDE SEQUENCE [LARGE SCALE GENOMIC DNA]</scope>
</reference>
<protein>
    <submittedName>
        <fullName evidence="1">Uncharacterized protein</fullName>
    </submittedName>
</protein>
<dbReference type="EMBL" id="CM044705">
    <property type="protein sequence ID" value="KAI5665058.1"/>
    <property type="molecule type" value="Genomic_DNA"/>
</dbReference>
<evidence type="ECO:0000313" key="2">
    <source>
        <dbReference type="Proteomes" id="UP001060085"/>
    </source>
</evidence>
<dbReference type="Proteomes" id="UP001060085">
    <property type="component" value="Linkage Group LG05"/>
</dbReference>